<dbReference type="SMART" id="SM00248">
    <property type="entry name" value="ANK"/>
    <property type="match status" value="2"/>
</dbReference>
<dbReference type="PROSITE" id="PS50297">
    <property type="entry name" value="ANK_REP_REGION"/>
    <property type="match status" value="1"/>
</dbReference>
<dbReference type="OrthoDB" id="10258888at2759"/>
<reference evidence="4" key="2">
    <citation type="journal article" date="2016" name="Sci. Rep.">
        <title>Dictyocaulus viviparus genome, variome and transcriptome elucidate lungworm biology and support future intervention.</title>
        <authorList>
            <person name="McNulty S.N."/>
            <person name="Strube C."/>
            <person name="Rosa B.A."/>
            <person name="Martin J.C."/>
            <person name="Tyagi R."/>
            <person name="Choi Y.J."/>
            <person name="Wang Q."/>
            <person name="Hallsworth Pepin K."/>
            <person name="Zhang X."/>
            <person name="Ozersky P."/>
            <person name="Wilson R.K."/>
            <person name="Sternberg P.W."/>
            <person name="Gasser R.B."/>
            <person name="Mitreva M."/>
        </authorList>
    </citation>
    <scope>NUCLEOTIDE SEQUENCE [LARGE SCALE GENOMIC DNA]</scope>
    <source>
        <strain evidence="4">HannoverDv2000</strain>
    </source>
</reference>
<evidence type="ECO:0000256" key="2">
    <source>
        <dbReference type="SAM" id="MobiDB-lite"/>
    </source>
</evidence>
<dbReference type="AlphaFoldDB" id="A0A0D8XUA8"/>
<feature type="region of interest" description="Disordered" evidence="2">
    <location>
        <begin position="149"/>
        <end position="192"/>
    </location>
</feature>
<protein>
    <submittedName>
        <fullName evidence="3">Ankyrin repeat protein</fullName>
    </submittedName>
</protein>
<dbReference type="PROSITE" id="PS50088">
    <property type="entry name" value="ANK_REPEAT"/>
    <property type="match status" value="1"/>
</dbReference>
<proteinExistence type="predicted"/>
<feature type="repeat" description="ANK" evidence="1">
    <location>
        <begin position="58"/>
        <end position="86"/>
    </location>
</feature>
<keyword evidence="4" id="KW-1185">Reference proteome</keyword>
<sequence length="520" mass="58910">VFELVSETRVRVPPKLRVSWQAQKHEVSKPSGYLLNFVDVVEWLLALQPSSINSASHEGRTCLHLAAAQGYLEMVILLCTKGCFINPLMLYKGNLYTPLDLARRKNHQVVVDYLTKKHEAKDSSEIPEEEREKNRQTFEEQLVQAKLNRGHYLQDEDEDNDDLMSKSKSRRRRSFEGCRSKRHVTSTGVNTTARRVSSAGAVGVLAKTTSTTDLATARPVSKSSERIERIVREEIQKFVMTKQNSDTELTNKKADNEVNLLLTSPGEVHPDGTEQPPTFAFPDIDEEFEDLPAISDSSDESSDDEKQKENLSSHSDKRKAYNTDRMMKLKEIKPESTASTNYNEKLMRDENNSVLKKQKANVLEINILDKIVFYSLINTSTSFVTSNHHASTRSHQLPDVGPDDVEVYEDDWEEMGSNRPIDTLSDQLKLIYMEERARLSRASVAAPNRTIANDRFETRVRRAQAVPLVNERVQRLNKVYGSGTMTSGKTAIRKKVINVDGGNGRRCECLGKHLLIKQDS</sequence>
<dbReference type="Proteomes" id="UP000053766">
    <property type="component" value="Unassembled WGS sequence"/>
</dbReference>
<dbReference type="InterPro" id="IPR036770">
    <property type="entry name" value="Ankyrin_rpt-contain_sf"/>
</dbReference>
<accession>A0A0D8XUA8</accession>
<dbReference type="SUPFAM" id="SSF48403">
    <property type="entry name" value="Ankyrin repeat"/>
    <property type="match status" value="1"/>
</dbReference>
<dbReference type="Pfam" id="PF12796">
    <property type="entry name" value="Ank_2"/>
    <property type="match status" value="1"/>
</dbReference>
<keyword evidence="1" id="KW-0040">ANK repeat</keyword>
<feature type="compositionally biased region" description="Basic and acidic residues" evidence="2">
    <location>
        <begin position="304"/>
        <end position="334"/>
    </location>
</feature>
<dbReference type="InterPro" id="IPR002110">
    <property type="entry name" value="Ankyrin_rpt"/>
</dbReference>
<reference evidence="3 4" key="1">
    <citation type="submission" date="2013-11" db="EMBL/GenBank/DDBJ databases">
        <title>Draft genome of the bovine lungworm Dictyocaulus viviparus.</title>
        <authorList>
            <person name="Mitreva M."/>
        </authorList>
    </citation>
    <scope>NUCLEOTIDE SEQUENCE [LARGE SCALE GENOMIC DNA]</scope>
    <source>
        <strain evidence="3 4">HannoverDv2000</strain>
    </source>
</reference>
<gene>
    <name evidence="3" type="ORF">DICVIV_06528</name>
</gene>
<feature type="region of interest" description="Disordered" evidence="2">
    <location>
        <begin position="294"/>
        <end position="345"/>
    </location>
</feature>
<dbReference type="EMBL" id="KN716309">
    <property type="protein sequence ID" value="KJH47407.1"/>
    <property type="molecule type" value="Genomic_DNA"/>
</dbReference>
<evidence type="ECO:0000313" key="4">
    <source>
        <dbReference type="Proteomes" id="UP000053766"/>
    </source>
</evidence>
<organism evidence="3 4">
    <name type="scientific">Dictyocaulus viviparus</name>
    <name type="common">Bovine lungworm</name>
    <dbReference type="NCBI Taxonomy" id="29172"/>
    <lineage>
        <taxon>Eukaryota</taxon>
        <taxon>Metazoa</taxon>
        <taxon>Ecdysozoa</taxon>
        <taxon>Nematoda</taxon>
        <taxon>Chromadorea</taxon>
        <taxon>Rhabditida</taxon>
        <taxon>Rhabditina</taxon>
        <taxon>Rhabditomorpha</taxon>
        <taxon>Strongyloidea</taxon>
        <taxon>Metastrongylidae</taxon>
        <taxon>Dictyocaulus</taxon>
    </lineage>
</organism>
<name>A0A0D8XUA8_DICVI</name>
<dbReference type="Gene3D" id="1.25.40.20">
    <property type="entry name" value="Ankyrin repeat-containing domain"/>
    <property type="match status" value="1"/>
</dbReference>
<feature type="non-terminal residue" evidence="3">
    <location>
        <position position="1"/>
    </location>
</feature>
<evidence type="ECO:0000313" key="3">
    <source>
        <dbReference type="EMBL" id="KJH47407.1"/>
    </source>
</evidence>
<dbReference type="STRING" id="29172.A0A0D8XUA8"/>
<evidence type="ECO:0000256" key="1">
    <source>
        <dbReference type="PROSITE-ProRule" id="PRU00023"/>
    </source>
</evidence>